<evidence type="ECO:0000313" key="2">
    <source>
        <dbReference type="Proteomes" id="UP001501195"/>
    </source>
</evidence>
<sequence>MVDHSLDTHGEVWHTLVVRNDSGAPDGERWMVSASWDETHPDASRRLPYVYLDLEGHEAMLTPVEARTFAAGLRRVGLGTGPSLAEALEQAAELAEQTAPAPETAPAGSLVWTLQQVAVILGQNHEWVAFQCATGLLPWSIIDDSAHVSADDLAAFIRGGALGEALARGGVR</sequence>
<dbReference type="EMBL" id="BAABIL010000168">
    <property type="protein sequence ID" value="GAA4972850.1"/>
    <property type="molecule type" value="Genomic_DNA"/>
</dbReference>
<reference evidence="2" key="1">
    <citation type="journal article" date="2019" name="Int. J. Syst. Evol. Microbiol.">
        <title>The Global Catalogue of Microorganisms (GCM) 10K type strain sequencing project: providing services to taxonomists for standard genome sequencing and annotation.</title>
        <authorList>
            <consortium name="The Broad Institute Genomics Platform"/>
            <consortium name="The Broad Institute Genome Sequencing Center for Infectious Disease"/>
            <person name="Wu L."/>
            <person name="Ma J."/>
        </authorList>
    </citation>
    <scope>NUCLEOTIDE SEQUENCE [LARGE SCALE GENOMIC DNA]</scope>
    <source>
        <strain evidence="2">JCM 18126</strain>
    </source>
</reference>
<organism evidence="1 2">
    <name type="scientific">Kineococcus glutinatus</name>
    <dbReference type="NCBI Taxonomy" id="1070872"/>
    <lineage>
        <taxon>Bacteria</taxon>
        <taxon>Bacillati</taxon>
        <taxon>Actinomycetota</taxon>
        <taxon>Actinomycetes</taxon>
        <taxon>Kineosporiales</taxon>
        <taxon>Kineosporiaceae</taxon>
        <taxon>Kineococcus</taxon>
    </lineage>
</organism>
<protein>
    <submittedName>
        <fullName evidence="1">Uncharacterized protein</fullName>
    </submittedName>
</protein>
<proteinExistence type="predicted"/>
<name>A0ABP9HKR9_9ACTN</name>
<comment type="caution">
    <text evidence="1">The sequence shown here is derived from an EMBL/GenBank/DDBJ whole genome shotgun (WGS) entry which is preliminary data.</text>
</comment>
<keyword evidence="2" id="KW-1185">Reference proteome</keyword>
<gene>
    <name evidence="1" type="ORF">GCM10023225_12960</name>
</gene>
<accession>A0ABP9HKR9</accession>
<evidence type="ECO:0000313" key="1">
    <source>
        <dbReference type="EMBL" id="GAA4972850.1"/>
    </source>
</evidence>
<dbReference type="Proteomes" id="UP001501195">
    <property type="component" value="Unassembled WGS sequence"/>
</dbReference>